<keyword evidence="3" id="KW-1185">Reference proteome</keyword>
<reference evidence="2" key="1">
    <citation type="submission" date="2022-06" db="EMBL/GenBank/DDBJ databases">
        <authorList>
            <person name="Ping M."/>
        </authorList>
    </citation>
    <scope>NUCLEOTIDE SEQUENCE</scope>
    <source>
        <strain evidence="2">JCM11759T</strain>
    </source>
</reference>
<sequence length="47" mass="5939">MDGRLYLQVPFGEKDRAKREVRARWDKRARLWWVRPDTPREKITRWL</sequence>
<dbReference type="Proteomes" id="UP001055940">
    <property type="component" value="Chromosome"/>
</dbReference>
<dbReference type="EMBL" id="CP099837">
    <property type="protein sequence ID" value="USY21885.1"/>
    <property type="molecule type" value="Genomic_DNA"/>
</dbReference>
<dbReference type="RefSeq" id="WP_254420723.1">
    <property type="nucleotide sequence ID" value="NZ_BAAAJB010000021.1"/>
</dbReference>
<dbReference type="Pfam" id="PF18974">
    <property type="entry name" value="DUF5710"/>
    <property type="match status" value="1"/>
</dbReference>
<accession>A0ABY5DD50</accession>
<feature type="domain" description="DUF5710" evidence="1">
    <location>
        <begin position="4"/>
        <end position="47"/>
    </location>
</feature>
<evidence type="ECO:0000259" key="1">
    <source>
        <dbReference type="Pfam" id="PF18974"/>
    </source>
</evidence>
<gene>
    <name evidence="2" type="ORF">NE857_09880</name>
</gene>
<organism evidence="2 3">
    <name type="scientific">Nocardiopsis exhalans</name>
    <dbReference type="NCBI Taxonomy" id="163604"/>
    <lineage>
        <taxon>Bacteria</taxon>
        <taxon>Bacillati</taxon>
        <taxon>Actinomycetota</taxon>
        <taxon>Actinomycetes</taxon>
        <taxon>Streptosporangiales</taxon>
        <taxon>Nocardiopsidaceae</taxon>
        <taxon>Nocardiopsis</taxon>
    </lineage>
</organism>
<evidence type="ECO:0000313" key="2">
    <source>
        <dbReference type="EMBL" id="USY21885.1"/>
    </source>
</evidence>
<evidence type="ECO:0000313" key="3">
    <source>
        <dbReference type="Proteomes" id="UP001055940"/>
    </source>
</evidence>
<protein>
    <submittedName>
        <fullName evidence="2">DUF5710 domain-containing protein</fullName>
    </submittedName>
</protein>
<proteinExistence type="predicted"/>
<name>A0ABY5DD50_9ACTN</name>
<dbReference type="InterPro" id="IPR043764">
    <property type="entry name" value="DUF5710"/>
</dbReference>